<comment type="caution">
    <text evidence="2">The sequence shown here is derived from an EMBL/GenBank/DDBJ whole genome shotgun (WGS) entry which is preliminary data.</text>
</comment>
<reference evidence="2" key="1">
    <citation type="submission" date="2020-03" db="EMBL/GenBank/DDBJ databases">
        <authorList>
            <person name="He L."/>
        </authorList>
    </citation>
    <scope>NUCLEOTIDE SEQUENCE</scope>
    <source>
        <strain evidence="2">CkLH20</strain>
    </source>
</reference>
<evidence type="ECO:0000313" key="2">
    <source>
        <dbReference type="EMBL" id="KAF9874824.1"/>
    </source>
</evidence>
<keyword evidence="3" id="KW-1185">Reference proteome</keyword>
<feature type="compositionally biased region" description="Polar residues" evidence="1">
    <location>
        <begin position="354"/>
        <end position="364"/>
    </location>
</feature>
<protein>
    <submittedName>
        <fullName evidence="2">Uncharacterized protein</fullName>
    </submittedName>
</protein>
<accession>A0A9P6I2G9</accession>
<evidence type="ECO:0000313" key="3">
    <source>
        <dbReference type="Proteomes" id="UP000781932"/>
    </source>
</evidence>
<feature type="region of interest" description="Disordered" evidence="1">
    <location>
        <begin position="242"/>
        <end position="268"/>
    </location>
</feature>
<feature type="region of interest" description="Disordered" evidence="1">
    <location>
        <begin position="344"/>
        <end position="364"/>
    </location>
</feature>
<feature type="region of interest" description="Disordered" evidence="1">
    <location>
        <begin position="89"/>
        <end position="167"/>
    </location>
</feature>
<feature type="compositionally biased region" description="Acidic residues" evidence="1">
    <location>
        <begin position="126"/>
        <end position="137"/>
    </location>
</feature>
<sequence length="607" mass="68020">MGGKVWSPEEERVYWRVIIPQSQKRAGRSHLQTKSWEDLAIVMQSHMSADAKRNYTGLGLFEHYFANIEKRRLSPNATKYVREYKEALERAAQEEEEETEVEDNGFDEDATISDHSQNDPSHTGETTEEEVMSDSDIYEDKENRPFSSAREPLAPLPLPTSTYGPSRPAIDPVANLRFSGTTRLPIDPVANLRISGTTRLPIDPVANLRISVNLPRLGSNRQFQTSSVRDTLRNELTRDPPDYGFRPQPHESHHQHFPAMSHEHDASNSMPQEEVPAHLRGRPEDYEDGGRYFCLPTPDYRYITPEDYAAQYGPPPYTNNANFSLSRETRPSNMANLSFETHTVSIPEGAGPPSGTNNANFSLSRETRPSNMANLSFQTHTVPSPEVAFAPQSDSPIRQSNQTVTSGISQSPPRNERNIKSHGKKGSQQGLQPSLKRSYEDFSDDGSAPTHQYTAPAARMSPAPAYAAPVAEMNPNPADSYPPPSHPYCAQGGAPHPALRSLSSSGVFAHTTYNPANDKEKKPEGQRPTGPYEGPIPDCIMRPEPAHVQNQRVRDHPHFGLFPEELQETEEQWLKKLDKEFQYYEMPPPPPPAERNFSQRPPSGRKD</sequence>
<feature type="compositionally biased region" description="Polar residues" evidence="1">
    <location>
        <begin position="392"/>
        <end position="413"/>
    </location>
</feature>
<organism evidence="2 3">
    <name type="scientific">Colletotrichum karsti</name>
    <dbReference type="NCBI Taxonomy" id="1095194"/>
    <lineage>
        <taxon>Eukaryota</taxon>
        <taxon>Fungi</taxon>
        <taxon>Dikarya</taxon>
        <taxon>Ascomycota</taxon>
        <taxon>Pezizomycotina</taxon>
        <taxon>Sordariomycetes</taxon>
        <taxon>Hypocreomycetidae</taxon>
        <taxon>Glomerellales</taxon>
        <taxon>Glomerellaceae</taxon>
        <taxon>Colletotrichum</taxon>
        <taxon>Colletotrichum boninense species complex</taxon>
    </lineage>
</organism>
<feature type="compositionally biased region" description="Acidic residues" evidence="1">
    <location>
        <begin position="94"/>
        <end position="111"/>
    </location>
</feature>
<feature type="compositionally biased region" description="Low complexity" evidence="1">
    <location>
        <begin position="455"/>
        <end position="469"/>
    </location>
</feature>
<dbReference type="EMBL" id="JAATWM020000024">
    <property type="protein sequence ID" value="KAF9874824.1"/>
    <property type="molecule type" value="Genomic_DNA"/>
</dbReference>
<evidence type="ECO:0000256" key="1">
    <source>
        <dbReference type="SAM" id="MobiDB-lite"/>
    </source>
</evidence>
<feature type="region of interest" description="Disordered" evidence="1">
    <location>
        <begin position="386"/>
        <end position="542"/>
    </location>
</feature>
<dbReference type="OrthoDB" id="5244495at2759"/>
<name>A0A9P6I2G9_9PEZI</name>
<dbReference type="GeneID" id="62163309"/>
<feature type="compositionally biased region" description="Polar residues" evidence="1">
    <location>
        <begin position="113"/>
        <end position="124"/>
    </location>
</feature>
<gene>
    <name evidence="2" type="ORF">CkaCkLH20_07518</name>
</gene>
<dbReference type="RefSeq" id="XP_038744285.1">
    <property type="nucleotide sequence ID" value="XM_038890235.1"/>
</dbReference>
<feature type="region of interest" description="Disordered" evidence="1">
    <location>
        <begin position="581"/>
        <end position="607"/>
    </location>
</feature>
<feature type="compositionally biased region" description="Polar residues" evidence="1">
    <location>
        <begin position="501"/>
        <end position="515"/>
    </location>
</feature>
<proteinExistence type="predicted"/>
<dbReference type="AlphaFoldDB" id="A0A9P6I2G9"/>
<dbReference type="Proteomes" id="UP000781932">
    <property type="component" value="Unassembled WGS sequence"/>
</dbReference>
<reference evidence="2" key="2">
    <citation type="submission" date="2020-11" db="EMBL/GenBank/DDBJ databases">
        <title>Whole genome sequencing of Colletotrichum sp.</title>
        <authorList>
            <person name="Li H."/>
        </authorList>
    </citation>
    <scope>NUCLEOTIDE SEQUENCE</scope>
    <source>
        <strain evidence="2">CkLH20</strain>
    </source>
</reference>